<dbReference type="InterPro" id="IPR001807">
    <property type="entry name" value="ClC"/>
</dbReference>
<feature type="domain" description="CBS" evidence="13">
    <location>
        <begin position="680"/>
        <end position="739"/>
    </location>
</feature>
<dbReference type="Gene3D" id="3.10.580.10">
    <property type="entry name" value="CBS-domain"/>
    <property type="match status" value="2"/>
</dbReference>
<dbReference type="PANTHER" id="PTHR11689">
    <property type="entry name" value="CHLORIDE CHANNEL PROTEIN CLC FAMILY MEMBER"/>
    <property type="match status" value="1"/>
</dbReference>
<evidence type="ECO:0000256" key="7">
    <source>
        <dbReference type="ARBA" id="ARBA00023065"/>
    </source>
</evidence>
<evidence type="ECO:0000256" key="2">
    <source>
        <dbReference type="ARBA" id="ARBA00009476"/>
    </source>
</evidence>
<comment type="similarity">
    <text evidence="2 12">Belongs to the chloride channel (TC 2.A.49) family.</text>
</comment>
<evidence type="ECO:0000256" key="10">
    <source>
        <dbReference type="ARBA" id="ARBA00023214"/>
    </source>
</evidence>
<feature type="transmembrane region" description="Helical" evidence="12">
    <location>
        <begin position="542"/>
        <end position="562"/>
    </location>
</feature>
<organism evidence="14 15">
    <name type="scientific">Apatococcus lobatus</name>
    <dbReference type="NCBI Taxonomy" id="904363"/>
    <lineage>
        <taxon>Eukaryota</taxon>
        <taxon>Viridiplantae</taxon>
        <taxon>Chlorophyta</taxon>
        <taxon>core chlorophytes</taxon>
        <taxon>Trebouxiophyceae</taxon>
        <taxon>Chlorellales</taxon>
        <taxon>Chlorellaceae</taxon>
        <taxon>Apatococcus</taxon>
    </lineage>
</organism>
<dbReference type="PROSITE" id="PS51371">
    <property type="entry name" value="CBS"/>
    <property type="match status" value="2"/>
</dbReference>
<feature type="transmembrane region" description="Helical" evidence="12">
    <location>
        <begin position="116"/>
        <end position="139"/>
    </location>
</feature>
<feature type="domain" description="CBS" evidence="13">
    <location>
        <begin position="801"/>
        <end position="858"/>
    </location>
</feature>
<dbReference type="PRINTS" id="PR00762">
    <property type="entry name" value="CLCHANNEL"/>
</dbReference>
<dbReference type="GO" id="GO:0005254">
    <property type="term" value="F:chloride channel activity"/>
    <property type="evidence" value="ECO:0007669"/>
    <property type="project" value="UniProtKB-UniRule"/>
</dbReference>
<keyword evidence="15" id="KW-1185">Reference proteome</keyword>
<name>A0AAW1RP05_9CHLO</name>
<feature type="transmembrane region" description="Helical" evidence="12">
    <location>
        <begin position="593"/>
        <end position="617"/>
    </location>
</feature>
<feature type="transmembrane region" description="Helical" evidence="12">
    <location>
        <begin position="362"/>
        <end position="383"/>
    </location>
</feature>
<proteinExistence type="inferred from homology"/>
<dbReference type="InterPro" id="IPR000644">
    <property type="entry name" value="CBS_dom"/>
</dbReference>
<protein>
    <recommendedName>
        <fullName evidence="12">Chloride channel protein</fullName>
    </recommendedName>
</protein>
<dbReference type="Proteomes" id="UP001438707">
    <property type="component" value="Unassembled WGS sequence"/>
</dbReference>
<evidence type="ECO:0000256" key="5">
    <source>
        <dbReference type="ARBA" id="ARBA00022737"/>
    </source>
</evidence>
<dbReference type="AlphaFoldDB" id="A0AAW1RP05"/>
<evidence type="ECO:0000313" key="14">
    <source>
        <dbReference type="EMBL" id="KAK9835800.1"/>
    </source>
</evidence>
<feature type="transmembrane region" description="Helical" evidence="12">
    <location>
        <begin position="159"/>
        <end position="180"/>
    </location>
</feature>
<feature type="transmembrane region" description="Helical" evidence="12">
    <location>
        <begin position="273"/>
        <end position="296"/>
    </location>
</feature>
<keyword evidence="6 12" id="KW-1133">Transmembrane helix</keyword>
<gene>
    <name evidence="14" type="ORF">WJX74_008286</name>
</gene>
<comment type="caution">
    <text evidence="12">Lacks conserved residue(s) required for the propagation of feature annotation.</text>
</comment>
<feature type="transmembrane region" description="Helical" evidence="12">
    <location>
        <begin position="514"/>
        <end position="535"/>
    </location>
</feature>
<dbReference type="SUPFAM" id="SSF81340">
    <property type="entry name" value="Clc chloride channel"/>
    <property type="match status" value="1"/>
</dbReference>
<comment type="caution">
    <text evidence="14">The sequence shown here is derived from an EMBL/GenBank/DDBJ whole genome shotgun (WGS) entry which is preliminary data.</text>
</comment>
<evidence type="ECO:0000256" key="8">
    <source>
        <dbReference type="ARBA" id="ARBA00023122"/>
    </source>
</evidence>
<feature type="transmembrane region" description="Helical" evidence="12">
    <location>
        <begin position="404"/>
        <end position="426"/>
    </location>
</feature>
<reference evidence="14 15" key="1">
    <citation type="journal article" date="2024" name="Nat. Commun.">
        <title>Phylogenomics reveals the evolutionary origins of lichenization in chlorophyte algae.</title>
        <authorList>
            <person name="Puginier C."/>
            <person name="Libourel C."/>
            <person name="Otte J."/>
            <person name="Skaloud P."/>
            <person name="Haon M."/>
            <person name="Grisel S."/>
            <person name="Petersen M."/>
            <person name="Berrin J.G."/>
            <person name="Delaux P.M."/>
            <person name="Dal Grande F."/>
            <person name="Keller J."/>
        </authorList>
    </citation>
    <scope>NUCLEOTIDE SEQUENCE [LARGE SCALE GENOMIC DNA]</scope>
    <source>
        <strain evidence="14 15">SAG 2145</strain>
    </source>
</reference>
<dbReference type="InterPro" id="IPR051280">
    <property type="entry name" value="Cl-channel/antiporter"/>
</dbReference>
<evidence type="ECO:0000256" key="11">
    <source>
        <dbReference type="PROSITE-ProRule" id="PRU00703"/>
    </source>
</evidence>
<evidence type="ECO:0000256" key="1">
    <source>
        <dbReference type="ARBA" id="ARBA00004141"/>
    </source>
</evidence>
<feature type="transmembrane region" description="Helical" evidence="12">
    <location>
        <begin position="308"/>
        <end position="326"/>
    </location>
</feature>
<comment type="subcellular location">
    <subcellularLocation>
        <location evidence="1 12">Membrane</location>
        <topology evidence="1 12">Multi-pass membrane protein</topology>
    </subcellularLocation>
</comment>
<keyword evidence="8 11" id="KW-0129">CBS domain</keyword>
<keyword evidence="7 12" id="KW-0406">Ion transport</keyword>
<evidence type="ECO:0000313" key="15">
    <source>
        <dbReference type="Proteomes" id="UP001438707"/>
    </source>
</evidence>
<keyword evidence="3 12" id="KW-0813">Transport</keyword>
<dbReference type="EMBL" id="JALJOS010000008">
    <property type="protein sequence ID" value="KAK9835800.1"/>
    <property type="molecule type" value="Genomic_DNA"/>
</dbReference>
<dbReference type="GO" id="GO:0016020">
    <property type="term" value="C:membrane"/>
    <property type="evidence" value="ECO:0007669"/>
    <property type="project" value="UniProtKB-SubCell"/>
</dbReference>
<evidence type="ECO:0000256" key="12">
    <source>
        <dbReference type="RuleBase" id="RU361221"/>
    </source>
</evidence>
<dbReference type="PANTHER" id="PTHR11689:SF89">
    <property type="entry name" value="CHLORIDE CHANNEL PROTEIN"/>
    <property type="match status" value="1"/>
</dbReference>
<dbReference type="CDD" id="cd04591">
    <property type="entry name" value="CBS_pair_voltage-gated_CLC_euk_bac"/>
    <property type="match status" value="1"/>
</dbReference>
<keyword evidence="4 12" id="KW-0812">Transmembrane</keyword>
<dbReference type="Gene3D" id="1.10.3080.10">
    <property type="entry name" value="Clc chloride channel"/>
    <property type="match status" value="1"/>
</dbReference>
<evidence type="ECO:0000256" key="6">
    <source>
        <dbReference type="ARBA" id="ARBA00022989"/>
    </source>
</evidence>
<keyword evidence="9 12" id="KW-0472">Membrane</keyword>
<dbReference type="Pfam" id="PF00654">
    <property type="entry name" value="Voltage_CLC"/>
    <property type="match status" value="1"/>
</dbReference>
<evidence type="ECO:0000259" key="13">
    <source>
        <dbReference type="PROSITE" id="PS51371"/>
    </source>
</evidence>
<dbReference type="InterPro" id="IPR046342">
    <property type="entry name" value="CBS_dom_sf"/>
</dbReference>
<evidence type="ECO:0000256" key="4">
    <source>
        <dbReference type="ARBA" id="ARBA00022692"/>
    </source>
</evidence>
<dbReference type="InterPro" id="IPR014743">
    <property type="entry name" value="Cl-channel_core"/>
</dbReference>
<accession>A0AAW1RP05</accession>
<keyword evidence="5" id="KW-0677">Repeat</keyword>
<sequence>MDPLLSAPLVPFPAEEGPARFEPFGLGYQDEDAEVQSVSGASDPLQDGPLSEDGGFLDWLFERNAGLENCGVNHQYTREERDKLSNCESIDYLPPNSSVYRTWLARQPHRRKWDRWFMMGSIGAVVGGIGFLLATLISVLSSFKYLTVRYLLTHTDLGIAWLFNMAFSIGLVFLATWTVVKLAPEAAGGGVAEVMAYLNGCQLPKVFNVRTLLVKFVSCAAAVGSGLPVGPEGPMIHIGAMVGAALSQGHSTTLNFSTTFFQRFRNPRDKRDFVTAGTAVGVATAFGAPIGGLLFAFEELAASFSQALGWQIFFACMLAVLVSDTLRSAQRAVMGGEFGIFEGAASTIIYEVQMQLKNHVAAVAPAALIGALCGLLGGAFTAVNLKIARLRAAATPARTGRMWMMVEPCVLMGLFVTFSMLLPLAFPCRPTQCYMRPGDDAPICPEGMPDHLERIVEESIELYTCKESAYDSEIPADSQNSTVPRSYNELATLMSVTGEDAIRHLLSRGTHREFGYAALLVMLVFYFGGAAWAAGSAIASGLFVPMLLIGACIGRLVGLAAVDVAAASHAGSSGAPPGVFLNPSAWAWLDPGAFALIGAGAFMGGVTRLTISLAVIMMEVSSDVRMLLPLLVGIMAAKWVADSLTHPLYHGLLEIKCIPFLNPEPMASKHLDLLPVARVMASPVVTLCERERLGTVWEALRHTQHNGFPVVRASPHGQVFAGLVTRDHLLVLLRQALSQPQAAGRPAEVPYEALRRNPLADRRRAAALDPLLHLSQMVKGWSGAGGEAGALGLMLDLGPYVNTSAAAVQSSFSVERAHMLFRSLGLRHLSVVDAHNRVRGIITRKDLLGYKLDEAWDRTHGNVSLAASVAASSASDLRAEYLL</sequence>
<evidence type="ECO:0000256" key="9">
    <source>
        <dbReference type="ARBA" id="ARBA00023136"/>
    </source>
</evidence>
<evidence type="ECO:0000256" key="3">
    <source>
        <dbReference type="ARBA" id="ARBA00022448"/>
    </source>
</evidence>
<dbReference type="SMART" id="SM00116">
    <property type="entry name" value="CBS"/>
    <property type="match status" value="2"/>
</dbReference>
<dbReference type="SUPFAM" id="SSF54631">
    <property type="entry name" value="CBS-domain pair"/>
    <property type="match status" value="1"/>
</dbReference>
<keyword evidence="10 12" id="KW-0868">Chloride</keyword>
<dbReference type="Pfam" id="PF00571">
    <property type="entry name" value="CBS"/>
    <property type="match status" value="2"/>
</dbReference>